<evidence type="ECO:0000313" key="2">
    <source>
        <dbReference type="EMBL" id="SHL88709.1"/>
    </source>
</evidence>
<accession>A0ABY1J0R1</accession>
<name>A0ABY1J0R1_9FLAO</name>
<organism evidence="2 3">
    <name type="scientific">Flavobacterium pectinovorum</name>
    <dbReference type="NCBI Taxonomy" id="29533"/>
    <lineage>
        <taxon>Bacteria</taxon>
        <taxon>Pseudomonadati</taxon>
        <taxon>Bacteroidota</taxon>
        <taxon>Flavobacteriia</taxon>
        <taxon>Flavobacteriales</taxon>
        <taxon>Flavobacteriaceae</taxon>
        <taxon>Flavobacterium</taxon>
    </lineage>
</organism>
<dbReference type="InterPro" id="IPR026444">
    <property type="entry name" value="Secre_tail"/>
</dbReference>
<dbReference type="EMBL" id="FRBX01000002">
    <property type="protein sequence ID" value="SHL88709.1"/>
    <property type="molecule type" value="Genomic_DNA"/>
</dbReference>
<keyword evidence="3" id="KW-1185">Reference proteome</keyword>
<protein>
    <submittedName>
        <fullName evidence="2">Por secretion system C-terminal sorting domain-containing protein</fullName>
    </submittedName>
</protein>
<evidence type="ECO:0000256" key="1">
    <source>
        <dbReference type="ARBA" id="ARBA00022729"/>
    </source>
</evidence>
<keyword evidence="1" id="KW-0732">Signal</keyword>
<sequence>GSNNEEPSGFIGAGQSFFATSKAGGTVTFNNDMRLGAADNTQFFKSASKETTDAHRVWLNMTNTKGVFKQMLVGYVQGATNEYEDRYDGVSFNANPYVDFYSIDNGNNYVIQGRALPFTDADQVPLGYNTTITGDFTISIDKTDGDLSSHAIYLEDKKTGVIHDLTKSDYTFTTEKGTFTDRLVLRYTNKTLGTGDFENVENGLLVSVKDKTIKVTSSTENIKEVTVFDISGKLLYSKKKAGTTELQIQNLQSSNQVLLVKVTLENDFTATKKIIFN</sequence>
<dbReference type="NCBIfam" id="TIGR04183">
    <property type="entry name" value="Por_Secre_tail"/>
    <property type="match status" value="1"/>
</dbReference>
<reference evidence="2 3" key="1">
    <citation type="submission" date="2016-11" db="EMBL/GenBank/DDBJ databases">
        <authorList>
            <person name="Varghese N."/>
            <person name="Submissions S."/>
        </authorList>
    </citation>
    <scope>NUCLEOTIDE SEQUENCE [LARGE SCALE GENOMIC DNA]</scope>
    <source>
        <strain evidence="2 3">DSM 6368</strain>
    </source>
</reference>
<comment type="caution">
    <text evidence="2">The sequence shown here is derived from an EMBL/GenBank/DDBJ whole genome shotgun (WGS) entry which is preliminary data.</text>
</comment>
<feature type="non-terminal residue" evidence="2">
    <location>
        <position position="1"/>
    </location>
</feature>
<dbReference type="RefSeq" id="WP_143165853.1">
    <property type="nucleotide sequence ID" value="NZ_FRBX01000002.1"/>
</dbReference>
<gene>
    <name evidence="2" type="ORF">SAMN05444387_1355</name>
</gene>
<dbReference type="NCBIfam" id="NF033708">
    <property type="entry name" value="T9SS_Cterm_ChiA"/>
    <property type="match status" value="1"/>
</dbReference>
<dbReference type="Proteomes" id="UP000184216">
    <property type="component" value="Unassembled WGS sequence"/>
</dbReference>
<evidence type="ECO:0000313" key="3">
    <source>
        <dbReference type="Proteomes" id="UP000184216"/>
    </source>
</evidence>
<proteinExistence type="predicted"/>